<keyword evidence="3" id="KW-1185">Reference proteome</keyword>
<evidence type="ECO:0000313" key="2">
    <source>
        <dbReference type="EMBL" id="GIY90076.1"/>
    </source>
</evidence>
<dbReference type="AlphaFoldDB" id="A0AAV4X804"/>
<protein>
    <submittedName>
        <fullName evidence="2">Uncharacterized protein</fullName>
    </submittedName>
</protein>
<proteinExistence type="predicted"/>
<evidence type="ECO:0000313" key="3">
    <source>
        <dbReference type="Proteomes" id="UP001054945"/>
    </source>
</evidence>
<feature type="compositionally biased region" description="Basic and acidic residues" evidence="1">
    <location>
        <begin position="83"/>
        <end position="92"/>
    </location>
</feature>
<comment type="caution">
    <text evidence="2">The sequence shown here is derived from an EMBL/GenBank/DDBJ whole genome shotgun (WGS) entry which is preliminary data.</text>
</comment>
<dbReference type="Proteomes" id="UP001054945">
    <property type="component" value="Unassembled WGS sequence"/>
</dbReference>
<name>A0AAV4X804_CAEEX</name>
<organism evidence="2 3">
    <name type="scientific">Caerostris extrusa</name>
    <name type="common">Bark spider</name>
    <name type="synonym">Caerostris bankana</name>
    <dbReference type="NCBI Taxonomy" id="172846"/>
    <lineage>
        <taxon>Eukaryota</taxon>
        <taxon>Metazoa</taxon>
        <taxon>Ecdysozoa</taxon>
        <taxon>Arthropoda</taxon>
        <taxon>Chelicerata</taxon>
        <taxon>Arachnida</taxon>
        <taxon>Araneae</taxon>
        <taxon>Araneomorphae</taxon>
        <taxon>Entelegynae</taxon>
        <taxon>Araneoidea</taxon>
        <taxon>Araneidae</taxon>
        <taxon>Caerostris</taxon>
    </lineage>
</organism>
<sequence length="100" mass="10902">MSLTNRLPTEKLSGGSVSIQEALMNLKSKTIKRFWASARIASFLARAEMYDETHALNLPSPSLPLPGDGMKRLEKQISGGNGGKDEKKKGEGRNGSLWIT</sequence>
<feature type="region of interest" description="Disordered" evidence="1">
    <location>
        <begin position="59"/>
        <end position="100"/>
    </location>
</feature>
<gene>
    <name evidence="2" type="ORF">CEXT_492501</name>
</gene>
<accession>A0AAV4X804</accession>
<reference evidence="2 3" key="1">
    <citation type="submission" date="2021-06" db="EMBL/GenBank/DDBJ databases">
        <title>Caerostris extrusa draft genome.</title>
        <authorList>
            <person name="Kono N."/>
            <person name="Arakawa K."/>
        </authorList>
    </citation>
    <scope>NUCLEOTIDE SEQUENCE [LARGE SCALE GENOMIC DNA]</scope>
</reference>
<evidence type="ECO:0000256" key="1">
    <source>
        <dbReference type="SAM" id="MobiDB-lite"/>
    </source>
</evidence>
<dbReference type="EMBL" id="BPLR01017287">
    <property type="protein sequence ID" value="GIY90076.1"/>
    <property type="molecule type" value="Genomic_DNA"/>
</dbReference>